<reference evidence="3" key="1">
    <citation type="journal article" date="2015" name="Proc. Natl. Acad. Sci. U.S.A.">
        <title>Genome sequencing of adzuki bean (Vigna angularis) provides insight into high starch and low fat accumulation and domestication.</title>
        <authorList>
            <person name="Yang K."/>
            <person name="Tian Z."/>
            <person name="Chen C."/>
            <person name="Luo L."/>
            <person name="Zhao B."/>
            <person name="Wang Z."/>
            <person name="Yu L."/>
            <person name="Li Y."/>
            <person name="Sun Y."/>
            <person name="Li W."/>
            <person name="Chen Y."/>
            <person name="Li Y."/>
            <person name="Zhang Y."/>
            <person name="Ai D."/>
            <person name="Zhao J."/>
            <person name="Shang C."/>
            <person name="Ma Y."/>
            <person name="Wu B."/>
            <person name="Wang M."/>
            <person name="Gao L."/>
            <person name="Sun D."/>
            <person name="Zhang P."/>
            <person name="Guo F."/>
            <person name="Wang W."/>
            <person name="Li Y."/>
            <person name="Wang J."/>
            <person name="Varshney R.K."/>
            <person name="Wang J."/>
            <person name="Ling H.Q."/>
            <person name="Wan P."/>
        </authorList>
    </citation>
    <scope>NUCLEOTIDE SEQUENCE</scope>
    <source>
        <strain evidence="3">cv. Jingnong 6</strain>
    </source>
</reference>
<name>A0A0L9VCY2_PHAAN</name>
<gene>
    <name evidence="2" type="ORF">LR48_Vigan09g115800</name>
</gene>
<dbReference type="Gramene" id="KOM52499">
    <property type="protein sequence ID" value="KOM52499"/>
    <property type="gene ID" value="LR48_Vigan09g115800"/>
</dbReference>
<evidence type="ECO:0000313" key="3">
    <source>
        <dbReference type="Proteomes" id="UP000053144"/>
    </source>
</evidence>
<sequence>MQGHKTIKWLKLPTPYQKLPKNISIKREFSYATLLFSISGCNNQDVSSSPRPRTGPCLALKTVSDTMSCTSQKRVRVSKVSEAGKRGLPAVSELHREG</sequence>
<dbReference type="Proteomes" id="UP000053144">
    <property type="component" value="Chromosome 9"/>
</dbReference>
<dbReference type="EMBL" id="CM003379">
    <property type="protein sequence ID" value="KOM52499.1"/>
    <property type="molecule type" value="Genomic_DNA"/>
</dbReference>
<accession>A0A0L9VCY2</accession>
<protein>
    <submittedName>
        <fullName evidence="2">Uncharacterized protein</fullName>
    </submittedName>
</protein>
<dbReference type="AlphaFoldDB" id="A0A0L9VCY2"/>
<organism evidence="2 3">
    <name type="scientific">Phaseolus angularis</name>
    <name type="common">Azuki bean</name>
    <name type="synonym">Vigna angularis</name>
    <dbReference type="NCBI Taxonomy" id="3914"/>
    <lineage>
        <taxon>Eukaryota</taxon>
        <taxon>Viridiplantae</taxon>
        <taxon>Streptophyta</taxon>
        <taxon>Embryophyta</taxon>
        <taxon>Tracheophyta</taxon>
        <taxon>Spermatophyta</taxon>
        <taxon>Magnoliopsida</taxon>
        <taxon>eudicotyledons</taxon>
        <taxon>Gunneridae</taxon>
        <taxon>Pentapetalae</taxon>
        <taxon>rosids</taxon>
        <taxon>fabids</taxon>
        <taxon>Fabales</taxon>
        <taxon>Fabaceae</taxon>
        <taxon>Papilionoideae</taxon>
        <taxon>50 kb inversion clade</taxon>
        <taxon>NPAAA clade</taxon>
        <taxon>indigoferoid/millettioid clade</taxon>
        <taxon>Phaseoleae</taxon>
        <taxon>Vigna</taxon>
    </lineage>
</organism>
<proteinExistence type="predicted"/>
<evidence type="ECO:0000256" key="1">
    <source>
        <dbReference type="SAM" id="MobiDB-lite"/>
    </source>
</evidence>
<evidence type="ECO:0000313" key="2">
    <source>
        <dbReference type="EMBL" id="KOM52499.1"/>
    </source>
</evidence>
<feature type="region of interest" description="Disordered" evidence="1">
    <location>
        <begin position="78"/>
        <end position="98"/>
    </location>
</feature>